<evidence type="ECO:0000313" key="2">
    <source>
        <dbReference type="EnsemblPlants" id="AET6Gv20794800.2"/>
    </source>
</evidence>
<keyword evidence="3" id="KW-1185">Reference proteome</keyword>
<evidence type="ECO:0000313" key="3">
    <source>
        <dbReference type="Proteomes" id="UP000015105"/>
    </source>
</evidence>
<reference evidence="2" key="4">
    <citation type="submission" date="2019-03" db="UniProtKB">
        <authorList>
            <consortium name="EnsemblPlants"/>
        </authorList>
    </citation>
    <scope>IDENTIFICATION</scope>
</reference>
<reference evidence="3" key="1">
    <citation type="journal article" date="2014" name="Science">
        <title>Ancient hybridizations among the ancestral genomes of bread wheat.</title>
        <authorList>
            <consortium name="International Wheat Genome Sequencing Consortium,"/>
            <person name="Marcussen T."/>
            <person name="Sandve S.R."/>
            <person name="Heier L."/>
            <person name="Spannagl M."/>
            <person name="Pfeifer M."/>
            <person name="Jakobsen K.S."/>
            <person name="Wulff B.B."/>
            <person name="Steuernagel B."/>
            <person name="Mayer K.F."/>
            <person name="Olsen O.A."/>
        </authorList>
    </citation>
    <scope>NUCLEOTIDE SEQUENCE [LARGE SCALE GENOMIC DNA]</scope>
    <source>
        <strain evidence="3">cv. AL8/78</strain>
    </source>
</reference>
<evidence type="ECO:0000259" key="1">
    <source>
        <dbReference type="Pfam" id="PF24626"/>
    </source>
</evidence>
<protein>
    <recommendedName>
        <fullName evidence="1">Tf2-1-like SH3-like domain-containing protein</fullName>
    </recommendedName>
</protein>
<name>A0A453PNQ8_AEGTS</name>
<dbReference type="PANTHER" id="PTHR46148:SF52">
    <property type="entry name" value="OS04G0603800 PROTEIN"/>
    <property type="match status" value="1"/>
</dbReference>
<reference evidence="2" key="3">
    <citation type="journal article" date="2017" name="Nature">
        <title>Genome sequence of the progenitor of the wheat D genome Aegilops tauschii.</title>
        <authorList>
            <person name="Luo M.C."/>
            <person name="Gu Y.Q."/>
            <person name="Puiu D."/>
            <person name="Wang H."/>
            <person name="Twardziok S.O."/>
            <person name="Deal K.R."/>
            <person name="Huo N."/>
            <person name="Zhu T."/>
            <person name="Wang L."/>
            <person name="Wang Y."/>
            <person name="McGuire P.E."/>
            <person name="Liu S."/>
            <person name="Long H."/>
            <person name="Ramasamy R.K."/>
            <person name="Rodriguez J.C."/>
            <person name="Van S.L."/>
            <person name="Yuan L."/>
            <person name="Wang Z."/>
            <person name="Xia Z."/>
            <person name="Xiao L."/>
            <person name="Anderson O.D."/>
            <person name="Ouyang S."/>
            <person name="Liang Y."/>
            <person name="Zimin A.V."/>
            <person name="Pertea G."/>
            <person name="Qi P."/>
            <person name="Bennetzen J.L."/>
            <person name="Dai X."/>
            <person name="Dawson M.W."/>
            <person name="Muller H.G."/>
            <person name="Kugler K."/>
            <person name="Rivarola-Duarte L."/>
            <person name="Spannagl M."/>
            <person name="Mayer K.F.X."/>
            <person name="Lu F.H."/>
            <person name="Bevan M.W."/>
            <person name="Leroy P."/>
            <person name="Li P."/>
            <person name="You F.M."/>
            <person name="Sun Q."/>
            <person name="Liu Z."/>
            <person name="Lyons E."/>
            <person name="Wicker T."/>
            <person name="Salzberg S.L."/>
            <person name="Devos K.M."/>
            <person name="Dvorak J."/>
        </authorList>
    </citation>
    <scope>NUCLEOTIDE SEQUENCE [LARGE SCALE GENOMIC DNA]</scope>
    <source>
        <strain evidence="2">cv. AL8/78</strain>
    </source>
</reference>
<reference evidence="2" key="5">
    <citation type="journal article" date="2021" name="G3 (Bethesda)">
        <title>Aegilops tauschii genome assembly Aet v5.0 features greater sequence contiguity and improved annotation.</title>
        <authorList>
            <person name="Wang L."/>
            <person name="Zhu T."/>
            <person name="Rodriguez J.C."/>
            <person name="Deal K.R."/>
            <person name="Dubcovsky J."/>
            <person name="McGuire P.E."/>
            <person name="Lux T."/>
            <person name="Spannagl M."/>
            <person name="Mayer K.F.X."/>
            <person name="Baldrich P."/>
            <person name="Meyers B.C."/>
            <person name="Huo N."/>
            <person name="Gu Y.Q."/>
            <person name="Zhou H."/>
            <person name="Devos K.M."/>
            <person name="Bennetzen J.L."/>
            <person name="Unver T."/>
            <person name="Budak H."/>
            <person name="Gulick P.J."/>
            <person name="Galiba G."/>
            <person name="Kalapos B."/>
            <person name="Nelson D.R."/>
            <person name="Li P."/>
            <person name="You F.M."/>
            <person name="Luo M.C."/>
            <person name="Dvorak J."/>
        </authorList>
    </citation>
    <scope>NUCLEOTIDE SEQUENCE [LARGE SCALE GENOMIC DNA]</scope>
    <source>
        <strain evidence="2">cv. AL8/78</strain>
    </source>
</reference>
<proteinExistence type="predicted"/>
<dbReference type="Proteomes" id="UP000015105">
    <property type="component" value="Chromosome 6D"/>
</dbReference>
<accession>A0A453PNQ8</accession>
<dbReference type="AlphaFoldDB" id="A0A453PNQ8"/>
<dbReference type="EnsemblPlants" id="AET6Gv20794800.2">
    <property type="protein sequence ID" value="AET6Gv20794800.2"/>
    <property type="gene ID" value="AET6Gv20794800"/>
</dbReference>
<dbReference type="Gramene" id="AET6Gv20794800.2">
    <property type="protein sequence ID" value="AET6Gv20794800.2"/>
    <property type="gene ID" value="AET6Gv20794800"/>
</dbReference>
<reference evidence="3" key="2">
    <citation type="journal article" date="2017" name="Nat. Plants">
        <title>The Aegilops tauschii genome reveals multiple impacts of transposons.</title>
        <authorList>
            <person name="Zhao G."/>
            <person name="Zou C."/>
            <person name="Li K."/>
            <person name="Wang K."/>
            <person name="Li T."/>
            <person name="Gao L."/>
            <person name="Zhang X."/>
            <person name="Wang H."/>
            <person name="Yang Z."/>
            <person name="Liu X."/>
            <person name="Jiang W."/>
            <person name="Mao L."/>
            <person name="Kong X."/>
            <person name="Jiao Y."/>
            <person name="Jia J."/>
        </authorList>
    </citation>
    <scope>NUCLEOTIDE SEQUENCE [LARGE SCALE GENOMIC DNA]</scope>
    <source>
        <strain evidence="3">cv. AL8/78</strain>
    </source>
</reference>
<dbReference type="PANTHER" id="PTHR46148">
    <property type="entry name" value="CHROMO DOMAIN-CONTAINING PROTEIN"/>
    <property type="match status" value="1"/>
</dbReference>
<dbReference type="Pfam" id="PF24626">
    <property type="entry name" value="SH3_Tf2-1"/>
    <property type="match status" value="1"/>
</dbReference>
<sequence>MKHQADKKRTERVFAVNDLVFLKLQPYVQSSVVRRANHKLSFKYFGPYKILDKIGDVAYRLELPPDSRIHPVFHVSQLKKFIPPTTQVQTQLPSPTASLQVPVQVLDRRVRQSGR</sequence>
<feature type="domain" description="Tf2-1-like SH3-like" evidence="1">
    <location>
        <begin position="18"/>
        <end position="81"/>
    </location>
</feature>
<organism evidence="2 3">
    <name type="scientific">Aegilops tauschii subsp. strangulata</name>
    <name type="common">Goatgrass</name>
    <dbReference type="NCBI Taxonomy" id="200361"/>
    <lineage>
        <taxon>Eukaryota</taxon>
        <taxon>Viridiplantae</taxon>
        <taxon>Streptophyta</taxon>
        <taxon>Embryophyta</taxon>
        <taxon>Tracheophyta</taxon>
        <taxon>Spermatophyta</taxon>
        <taxon>Magnoliopsida</taxon>
        <taxon>Liliopsida</taxon>
        <taxon>Poales</taxon>
        <taxon>Poaceae</taxon>
        <taxon>BOP clade</taxon>
        <taxon>Pooideae</taxon>
        <taxon>Triticodae</taxon>
        <taxon>Triticeae</taxon>
        <taxon>Triticinae</taxon>
        <taxon>Aegilops</taxon>
    </lineage>
</organism>
<dbReference type="InterPro" id="IPR056924">
    <property type="entry name" value="SH3_Tf2-1"/>
</dbReference>